<evidence type="ECO:0000256" key="1">
    <source>
        <dbReference type="SAM" id="Coils"/>
    </source>
</evidence>
<accession>A0A917JW27</accession>
<dbReference type="EMBL" id="BMPZ01000008">
    <property type="protein sequence ID" value="GGI87275.1"/>
    <property type="molecule type" value="Genomic_DNA"/>
</dbReference>
<dbReference type="RefSeq" id="WP_188921572.1">
    <property type="nucleotide sequence ID" value="NZ_BMPZ01000008.1"/>
</dbReference>
<reference evidence="2" key="1">
    <citation type="journal article" date="2014" name="Int. J. Syst. Evol. Microbiol.">
        <title>Complete genome sequence of Corynebacterium casei LMG S-19264T (=DSM 44701T), isolated from a smear-ripened cheese.</title>
        <authorList>
            <consortium name="US DOE Joint Genome Institute (JGI-PGF)"/>
            <person name="Walter F."/>
            <person name="Albersmeier A."/>
            <person name="Kalinowski J."/>
            <person name="Ruckert C."/>
        </authorList>
    </citation>
    <scope>NUCLEOTIDE SEQUENCE</scope>
    <source>
        <strain evidence="2">JCM 30804</strain>
    </source>
</reference>
<proteinExistence type="predicted"/>
<reference evidence="2" key="2">
    <citation type="submission" date="2020-09" db="EMBL/GenBank/DDBJ databases">
        <authorList>
            <person name="Sun Q."/>
            <person name="Ohkuma M."/>
        </authorList>
    </citation>
    <scope>NUCLEOTIDE SEQUENCE</scope>
    <source>
        <strain evidence="2">JCM 30804</strain>
    </source>
</reference>
<dbReference type="Proteomes" id="UP000613743">
    <property type="component" value="Unassembled WGS sequence"/>
</dbReference>
<gene>
    <name evidence="2" type="ORF">GCM10009332_25640</name>
</gene>
<comment type="caution">
    <text evidence="2">The sequence shown here is derived from an EMBL/GenBank/DDBJ whole genome shotgun (WGS) entry which is preliminary data.</text>
</comment>
<sequence>MSFVKAVGQQWNKSAFAEKIAQTLKLQTEVNSLFIGATSITTVSNLIAAMAYCELDSEYQQAQLTDAVMLTILFDCFRLLVVKQAEQNELSQAEHLIVQITDIYAAKDEIAQQSPELEQVQIQIRNLCQQLAQLQKQRRQQSRNMGR</sequence>
<feature type="coiled-coil region" evidence="1">
    <location>
        <begin position="117"/>
        <end position="144"/>
    </location>
</feature>
<keyword evidence="1" id="KW-0175">Coiled coil</keyword>
<keyword evidence="3" id="KW-1185">Reference proteome</keyword>
<name>A0A917JW27_9GAMM</name>
<protein>
    <submittedName>
        <fullName evidence="2">Uncharacterized protein</fullName>
    </submittedName>
</protein>
<evidence type="ECO:0000313" key="2">
    <source>
        <dbReference type="EMBL" id="GGI87275.1"/>
    </source>
</evidence>
<evidence type="ECO:0000313" key="3">
    <source>
        <dbReference type="Proteomes" id="UP000613743"/>
    </source>
</evidence>
<dbReference type="AlphaFoldDB" id="A0A917JW27"/>
<organism evidence="2 3">
    <name type="scientific">Shewanella gelidii</name>
    <dbReference type="NCBI Taxonomy" id="1642821"/>
    <lineage>
        <taxon>Bacteria</taxon>
        <taxon>Pseudomonadati</taxon>
        <taxon>Pseudomonadota</taxon>
        <taxon>Gammaproteobacteria</taxon>
        <taxon>Alteromonadales</taxon>
        <taxon>Shewanellaceae</taxon>
        <taxon>Shewanella</taxon>
    </lineage>
</organism>